<accession>A0A931LTP9</accession>
<name>A0A931LTP9_FIMGI</name>
<proteinExistence type="predicted"/>
<dbReference type="AlphaFoldDB" id="A0A931LTP9"/>
<sequence>MKLVFRAHAIQRLFERGVSVADVERLLASGRTIEEYPGDFPFPSRLVLGFIGERPIQIVVAEHRTANEAIIITVYEPNAAEWEPGFAKRKT</sequence>
<dbReference type="EMBL" id="JACOSL010000016">
    <property type="protein sequence ID" value="MBI1755958.1"/>
    <property type="molecule type" value="Genomic_DNA"/>
</dbReference>
<dbReference type="Pfam" id="PF14076">
    <property type="entry name" value="DUF4258"/>
    <property type="match status" value="1"/>
</dbReference>
<dbReference type="Proteomes" id="UP000727962">
    <property type="component" value="Unassembled WGS sequence"/>
</dbReference>
<reference evidence="1" key="1">
    <citation type="submission" date="2020-07" db="EMBL/GenBank/DDBJ databases">
        <title>Huge and variable diversity of episymbiotic CPR bacteria and DPANN archaea in groundwater ecosystems.</title>
        <authorList>
            <person name="He C.Y."/>
            <person name="Keren R."/>
            <person name="Whittaker M."/>
            <person name="Farag I.F."/>
            <person name="Doudna J."/>
            <person name="Cate J.H.D."/>
            <person name="Banfield J.F."/>
        </authorList>
    </citation>
    <scope>NUCLEOTIDE SEQUENCE</scope>
    <source>
        <strain evidence="1">NC_groundwater_17_Pr7_B-0.1um_64_12</strain>
    </source>
</reference>
<comment type="caution">
    <text evidence="1">The sequence shown here is derived from an EMBL/GenBank/DDBJ whole genome shotgun (WGS) entry which is preliminary data.</text>
</comment>
<evidence type="ECO:0000313" key="2">
    <source>
        <dbReference type="Proteomes" id="UP000727962"/>
    </source>
</evidence>
<protein>
    <submittedName>
        <fullName evidence="1">DUF4258 domain-containing protein</fullName>
    </submittedName>
</protein>
<gene>
    <name evidence="1" type="ORF">HYR64_02495</name>
</gene>
<evidence type="ECO:0000313" key="1">
    <source>
        <dbReference type="EMBL" id="MBI1755958.1"/>
    </source>
</evidence>
<dbReference type="InterPro" id="IPR025354">
    <property type="entry name" value="DUF4258"/>
</dbReference>
<organism evidence="1 2">
    <name type="scientific">Fimbriimonas ginsengisoli</name>
    <dbReference type="NCBI Taxonomy" id="1005039"/>
    <lineage>
        <taxon>Bacteria</taxon>
        <taxon>Bacillati</taxon>
        <taxon>Armatimonadota</taxon>
        <taxon>Fimbriimonadia</taxon>
        <taxon>Fimbriimonadales</taxon>
        <taxon>Fimbriimonadaceae</taxon>
        <taxon>Fimbriimonas</taxon>
    </lineage>
</organism>